<dbReference type="Pfam" id="PF26049">
    <property type="entry name" value="RLMG_N"/>
    <property type="match status" value="1"/>
</dbReference>
<evidence type="ECO:0000259" key="6">
    <source>
        <dbReference type="Pfam" id="PF26049"/>
    </source>
</evidence>
<comment type="caution">
    <text evidence="7">The sequence shown here is derived from an EMBL/GenBank/DDBJ whole genome shotgun (WGS) entry which is preliminary data.</text>
</comment>
<proteinExistence type="predicted"/>
<reference evidence="7 8" key="1">
    <citation type="submission" date="2019-03" db="EMBL/GenBank/DDBJ databases">
        <title>Genomic Encyclopedia of Archaeal and Bacterial Type Strains, Phase II (KMG-II): from individual species to whole genera.</title>
        <authorList>
            <person name="Goeker M."/>
        </authorList>
    </citation>
    <scope>NUCLEOTIDE SEQUENCE [LARGE SCALE GENOMIC DNA]</scope>
    <source>
        <strain evidence="7 8">DSM 24323</strain>
    </source>
</reference>
<dbReference type="EMBL" id="SOAW01000003">
    <property type="protein sequence ID" value="TDT30068.1"/>
    <property type="molecule type" value="Genomic_DNA"/>
</dbReference>
<dbReference type="InterPro" id="IPR058679">
    <property type="entry name" value="RlmG_N"/>
</dbReference>
<dbReference type="InterPro" id="IPR002052">
    <property type="entry name" value="DNA_methylase_N6_adenine_CS"/>
</dbReference>
<dbReference type="Gene3D" id="3.40.50.150">
    <property type="entry name" value="Vaccinia Virus protein VP39"/>
    <property type="match status" value="2"/>
</dbReference>
<dbReference type="GO" id="GO:0003676">
    <property type="term" value="F:nucleic acid binding"/>
    <property type="evidence" value="ECO:0007669"/>
    <property type="project" value="InterPro"/>
</dbReference>
<dbReference type="AlphaFoldDB" id="A0A4V3EMG8"/>
<dbReference type="InterPro" id="IPR046977">
    <property type="entry name" value="RsmC/RlmG"/>
</dbReference>
<feature type="domain" description="Methyltransferase small" evidence="5">
    <location>
        <begin position="165"/>
        <end position="334"/>
    </location>
</feature>
<dbReference type="RefSeq" id="WP_243831975.1">
    <property type="nucleotide sequence ID" value="NZ_CP171129.1"/>
</dbReference>
<evidence type="ECO:0000256" key="1">
    <source>
        <dbReference type="ARBA" id="ARBA00022490"/>
    </source>
</evidence>
<keyword evidence="8" id="KW-1185">Reference proteome</keyword>
<feature type="domain" description="RlmG N-terminal" evidence="6">
    <location>
        <begin position="66"/>
        <end position="141"/>
    </location>
</feature>
<evidence type="ECO:0000259" key="5">
    <source>
        <dbReference type="Pfam" id="PF05175"/>
    </source>
</evidence>
<evidence type="ECO:0000256" key="2">
    <source>
        <dbReference type="ARBA" id="ARBA00022552"/>
    </source>
</evidence>
<dbReference type="Pfam" id="PF05175">
    <property type="entry name" value="MTS"/>
    <property type="match status" value="1"/>
</dbReference>
<dbReference type="GO" id="GO:0008170">
    <property type="term" value="F:N-methyltransferase activity"/>
    <property type="evidence" value="ECO:0007669"/>
    <property type="project" value="UniProtKB-ARBA"/>
</dbReference>
<keyword evidence="2" id="KW-0698">rRNA processing</keyword>
<protein>
    <submittedName>
        <fullName evidence="7">16S rRNA (Guanine1207-N2)-methyltransferase</fullName>
    </submittedName>
</protein>
<evidence type="ECO:0000256" key="3">
    <source>
        <dbReference type="ARBA" id="ARBA00022603"/>
    </source>
</evidence>
<organism evidence="7 8">
    <name type="scientific">Naumannella halotolerans</name>
    <dbReference type="NCBI Taxonomy" id="993414"/>
    <lineage>
        <taxon>Bacteria</taxon>
        <taxon>Bacillati</taxon>
        <taxon>Actinomycetota</taxon>
        <taxon>Actinomycetes</taxon>
        <taxon>Propionibacteriales</taxon>
        <taxon>Propionibacteriaceae</taxon>
        <taxon>Naumannella</taxon>
    </lineage>
</organism>
<dbReference type="PANTHER" id="PTHR47816">
    <property type="entry name" value="RIBOSOMAL RNA SMALL SUBUNIT METHYLTRANSFERASE C"/>
    <property type="match status" value="1"/>
</dbReference>
<keyword evidence="1" id="KW-0963">Cytoplasm</keyword>
<dbReference type="GO" id="GO:0006364">
    <property type="term" value="P:rRNA processing"/>
    <property type="evidence" value="ECO:0007669"/>
    <property type="project" value="UniProtKB-KW"/>
</dbReference>
<gene>
    <name evidence="7" type="ORF">CLV29_3092</name>
</gene>
<evidence type="ECO:0000313" key="7">
    <source>
        <dbReference type="EMBL" id="TDT30068.1"/>
    </source>
</evidence>
<keyword evidence="3 7" id="KW-0489">Methyltransferase</keyword>
<dbReference type="InterPro" id="IPR029063">
    <property type="entry name" value="SAM-dependent_MTases_sf"/>
</dbReference>
<dbReference type="GO" id="GO:0008757">
    <property type="term" value="F:S-adenosylmethionine-dependent methyltransferase activity"/>
    <property type="evidence" value="ECO:0007669"/>
    <property type="project" value="InterPro"/>
</dbReference>
<name>A0A4V3EMG8_9ACTN</name>
<dbReference type="GO" id="GO:0032259">
    <property type="term" value="P:methylation"/>
    <property type="evidence" value="ECO:0007669"/>
    <property type="project" value="UniProtKB-KW"/>
</dbReference>
<dbReference type="PANTHER" id="PTHR47816:SF4">
    <property type="entry name" value="RIBOSOMAL RNA SMALL SUBUNIT METHYLTRANSFERASE C"/>
    <property type="match status" value="1"/>
</dbReference>
<dbReference type="CDD" id="cd02440">
    <property type="entry name" value="AdoMet_MTases"/>
    <property type="match status" value="1"/>
</dbReference>
<accession>A0A4V3EMG8</accession>
<dbReference type="SUPFAM" id="SSF53335">
    <property type="entry name" value="S-adenosyl-L-methionine-dependent methyltransferases"/>
    <property type="match status" value="1"/>
</dbReference>
<keyword evidence="4 7" id="KW-0808">Transferase</keyword>
<dbReference type="Proteomes" id="UP000295371">
    <property type="component" value="Unassembled WGS sequence"/>
</dbReference>
<evidence type="ECO:0000313" key="8">
    <source>
        <dbReference type="Proteomes" id="UP000295371"/>
    </source>
</evidence>
<sequence>MPLTDPVARLILDEAGDLRGARVFVLDDRDAELATGAAAAGAAEVRWWGDDVRDDPDLPGSIALPEIDAGTDLVLARLPRALDRLDEYSRELAARAPGARIVAGARVKHMTRSMNAVLERHWRQVRASLGRDRSRVLHATDARPIDPDATNRWPREATVQTPGGNLTLVHHGGVFAGGRLDPGTRLLLQALAQARPSPGRAHDLGSGTGVLGLWLARSGHRVSASDISRFAVASTRQGARVNDVSIEVRLADGVAGVPPSVEPQLDLLVSNPPFHSGAAKDSTPTLELIRNLPTVVRPGGQAWLVWNSHLPYLPALRAVGRTTIVARNRAYTVTRTIL</sequence>
<evidence type="ECO:0000256" key="4">
    <source>
        <dbReference type="ARBA" id="ARBA00022679"/>
    </source>
</evidence>
<dbReference type="PROSITE" id="PS00092">
    <property type="entry name" value="N6_MTASE"/>
    <property type="match status" value="1"/>
</dbReference>
<dbReference type="InterPro" id="IPR007848">
    <property type="entry name" value="Small_mtfrase_dom"/>
</dbReference>